<dbReference type="Proteomes" id="UP001199919">
    <property type="component" value="Unassembled WGS sequence"/>
</dbReference>
<gene>
    <name evidence="2" type="ORF">LT679_14330</name>
</gene>
<feature type="chain" id="PRO_5046116318" evidence="1">
    <location>
        <begin position="21"/>
        <end position="127"/>
    </location>
</feature>
<keyword evidence="3" id="KW-1185">Reference proteome</keyword>
<evidence type="ECO:0000313" key="2">
    <source>
        <dbReference type="EMBL" id="MCD8741789.1"/>
    </source>
</evidence>
<protein>
    <submittedName>
        <fullName evidence="2">Uncharacterized protein</fullName>
    </submittedName>
</protein>
<proteinExistence type="predicted"/>
<evidence type="ECO:0000256" key="1">
    <source>
        <dbReference type="SAM" id="SignalP"/>
    </source>
</evidence>
<keyword evidence="1" id="KW-0732">Signal</keyword>
<comment type="caution">
    <text evidence="2">The sequence shown here is derived from an EMBL/GenBank/DDBJ whole genome shotgun (WGS) entry which is preliminary data.</text>
</comment>
<feature type="signal peptide" evidence="1">
    <location>
        <begin position="1"/>
        <end position="20"/>
    </location>
</feature>
<evidence type="ECO:0000313" key="3">
    <source>
        <dbReference type="Proteomes" id="UP001199919"/>
    </source>
</evidence>
<dbReference type="EMBL" id="JAJPWV010000004">
    <property type="protein sequence ID" value="MCD8741789.1"/>
    <property type="molecule type" value="Genomic_DNA"/>
</dbReference>
<accession>A0ABS8U7B3</accession>
<reference evidence="2 3" key="1">
    <citation type="submission" date="2021-12" db="EMBL/GenBank/DDBJ databases">
        <title>Mucilaginibacter roseus genome.</title>
        <authorList>
            <person name="Ferreira J.R."/>
            <person name="Newman J.D."/>
        </authorList>
    </citation>
    <scope>NUCLEOTIDE SEQUENCE [LARGE SCALE GENOMIC DNA]</scope>
    <source>
        <strain evidence="2 3">LMG 28454</strain>
    </source>
</reference>
<dbReference type="RefSeq" id="WP_232178294.1">
    <property type="nucleotide sequence ID" value="NZ_JAJPWV010000004.1"/>
</dbReference>
<name>A0ABS8U7B3_9SPHI</name>
<organism evidence="2 3">
    <name type="scientific">Mucilaginibacter roseus</name>
    <dbReference type="NCBI Taxonomy" id="1528868"/>
    <lineage>
        <taxon>Bacteria</taxon>
        <taxon>Pseudomonadati</taxon>
        <taxon>Bacteroidota</taxon>
        <taxon>Sphingobacteriia</taxon>
        <taxon>Sphingobacteriales</taxon>
        <taxon>Sphingobacteriaceae</taxon>
        <taxon>Mucilaginibacter</taxon>
    </lineage>
</organism>
<sequence length="127" mass="13686">MTKLSVMLLAVLAINTCNQAEEKCPDKACTMMFASVPVSYNKPVKDFKAINLRTGENLTHKDQTAGNTFTVVDDSDLKKLSEAGDDIELTATDSASNVTRKDTVKISGGKCACHVERLSGPAEISFK</sequence>